<accession>A0A2M9A4I9</accession>
<evidence type="ECO:0000313" key="4">
    <source>
        <dbReference type="EMBL" id="PJJ40631.1"/>
    </source>
</evidence>
<proteinExistence type="predicted"/>
<dbReference type="Proteomes" id="UP000231134">
    <property type="component" value="Unassembled WGS sequence"/>
</dbReference>
<dbReference type="GO" id="GO:0004222">
    <property type="term" value="F:metalloendopeptidase activity"/>
    <property type="evidence" value="ECO:0007669"/>
    <property type="project" value="TreeGrafter"/>
</dbReference>
<keyword evidence="2" id="KW-0472">Membrane</keyword>
<feature type="transmembrane region" description="Helical" evidence="2">
    <location>
        <begin position="34"/>
        <end position="56"/>
    </location>
</feature>
<dbReference type="RefSeq" id="WP_100424700.1">
    <property type="nucleotide sequence ID" value="NZ_PGEX01000001.1"/>
</dbReference>
<keyword evidence="5" id="KW-1185">Reference proteome</keyword>
<dbReference type="InterPro" id="IPR016047">
    <property type="entry name" value="M23ase_b-sheet_dom"/>
</dbReference>
<feature type="domain" description="M23ase beta-sheet core" evidence="3">
    <location>
        <begin position="198"/>
        <end position="293"/>
    </location>
</feature>
<sequence>MRFFKLSFHIEGSSKSHALRLPEFSKRVLRVGKGLVFAGIALLVLQGSVLFTYDFLKDRAIGSRISLSKKLDKEQARLDSLNIEMESRFENEDLLHYKFGLNPTDRSTREMSIGGPEAPEVRLSRSAYPILDQALTLRAKAEQFRSKAYENERSFTEVAGFVGQQYAHWQHIPSISPTTGRYASTFGARVHPITGVSRMHNGIDIANSRWTPIYASADGVVTVSRYSESFGNYVALDHGNGYVTKYAHMQLNSVKQGQFVKRYQLLGYMGNTGLSAGPHLHYEVWYNSKAVNPLRYILPGEYAIQ</sequence>
<evidence type="ECO:0000313" key="5">
    <source>
        <dbReference type="Proteomes" id="UP000231134"/>
    </source>
</evidence>
<dbReference type="AlphaFoldDB" id="A0A2M9A4I9"/>
<dbReference type="CDD" id="cd12797">
    <property type="entry name" value="M23_peptidase"/>
    <property type="match status" value="1"/>
</dbReference>
<keyword evidence="2" id="KW-0812">Transmembrane</keyword>
<keyword evidence="2" id="KW-1133">Transmembrane helix</keyword>
<dbReference type="SUPFAM" id="SSF51261">
    <property type="entry name" value="Duplicated hybrid motif"/>
    <property type="match status" value="1"/>
</dbReference>
<evidence type="ECO:0000256" key="2">
    <source>
        <dbReference type="SAM" id="Phobius"/>
    </source>
</evidence>
<reference evidence="4 5" key="1">
    <citation type="submission" date="2017-11" db="EMBL/GenBank/DDBJ databases">
        <title>Animal gut microbial communities from fecal samples from Wisconsin, USA.</title>
        <authorList>
            <person name="Neumann A."/>
        </authorList>
    </citation>
    <scope>NUCLEOTIDE SEQUENCE [LARGE SCALE GENOMIC DNA]</scope>
    <source>
        <strain evidence="4 5">UWS3</strain>
    </source>
</reference>
<dbReference type="EMBL" id="PGEX01000001">
    <property type="protein sequence ID" value="PJJ40631.1"/>
    <property type="molecule type" value="Genomic_DNA"/>
</dbReference>
<name>A0A2M9A4I9_9BACT</name>
<keyword evidence="1" id="KW-0732">Signal</keyword>
<evidence type="ECO:0000259" key="3">
    <source>
        <dbReference type="Pfam" id="PF01551"/>
    </source>
</evidence>
<evidence type="ECO:0000256" key="1">
    <source>
        <dbReference type="ARBA" id="ARBA00022729"/>
    </source>
</evidence>
<dbReference type="InterPro" id="IPR050570">
    <property type="entry name" value="Cell_wall_metabolism_enzyme"/>
</dbReference>
<dbReference type="Gene3D" id="2.70.70.10">
    <property type="entry name" value="Glucose Permease (Domain IIA)"/>
    <property type="match status" value="1"/>
</dbReference>
<dbReference type="Pfam" id="PF01551">
    <property type="entry name" value="Peptidase_M23"/>
    <property type="match status" value="1"/>
</dbReference>
<dbReference type="FunFam" id="2.70.70.10:FF:000006">
    <property type="entry name" value="M23 family peptidase"/>
    <property type="match status" value="1"/>
</dbReference>
<dbReference type="PANTHER" id="PTHR21666:SF289">
    <property type="entry name" value="L-ALA--D-GLU ENDOPEPTIDASE"/>
    <property type="match status" value="1"/>
</dbReference>
<dbReference type="OrthoDB" id="9815245at2"/>
<organism evidence="4 5">
    <name type="scientific">Hallerella succinigenes</name>
    <dbReference type="NCBI Taxonomy" id="1896222"/>
    <lineage>
        <taxon>Bacteria</taxon>
        <taxon>Pseudomonadati</taxon>
        <taxon>Fibrobacterota</taxon>
        <taxon>Fibrobacteria</taxon>
        <taxon>Fibrobacterales</taxon>
        <taxon>Fibrobacteraceae</taxon>
        <taxon>Hallerella</taxon>
    </lineage>
</organism>
<gene>
    <name evidence="4" type="ORF">BGX16_0564</name>
</gene>
<comment type="caution">
    <text evidence="4">The sequence shown here is derived from an EMBL/GenBank/DDBJ whole genome shotgun (WGS) entry which is preliminary data.</text>
</comment>
<keyword evidence="4" id="KW-0378">Hydrolase</keyword>
<dbReference type="PANTHER" id="PTHR21666">
    <property type="entry name" value="PEPTIDASE-RELATED"/>
    <property type="match status" value="1"/>
</dbReference>
<protein>
    <submittedName>
        <fullName evidence="4">Murein DD-endopeptidase MepM/ murein hydrolase activator NlpD</fullName>
    </submittedName>
</protein>
<dbReference type="InterPro" id="IPR011055">
    <property type="entry name" value="Dup_hybrid_motif"/>
</dbReference>